<reference evidence="2" key="1">
    <citation type="journal article" date="2016" name="Front. Microbiol.">
        <title>Genome Sequence of the Piezophilic, Mesophilic Sulfate-Reducing Bacterium Desulfovibrio indicus J2T.</title>
        <authorList>
            <person name="Cao J."/>
            <person name="Maignien L."/>
            <person name="Shao Z."/>
            <person name="Alain K."/>
            <person name="Jebbar M."/>
        </authorList>
    </citation>
    <scope>NUCLEOTIDE SEQUENCE</scope>
    <source>
        <strain evidence="2">JCM 32048</strain>
    </source>
</reference>
<reference evidence="2" key="2">
    <citation type="submission" date="2021-08" db="EMBL/GenBank/DDBJ databases">
        <authorList>
            <person name="Tani A."/>
            <person name="Ola A."/>
            <person name="Ogura Y."/>
            <person name="Katsura K."/>
            <person name="Hayashi T."/>
        </authorList>
    </citation>
    <scope>NUCLEOTIDE SEQUENCE</scope>
    <source>
        <strain evidence="2">JCM 32048</strain>
    </source>
</reference>
<comment type="caution">
    <text evidence="2">The sequence shown here is derived from an EMBL/GenBank/DDBJ whole genome shotgun (WGS) entry which is preliminary data.</text>
</comment>
<feature type="compositionally biased region" description="Polar residues" evidence="1">
    <location>
        <begin position="53"/>
        <end position="75"/>
    </location>
</feature>
<feature type="compositionally biased region" description="Polar residues" evidence="1">
    <location>
        <begin position="94"/>
        <end position="104"/>
    </location>
</feature>
<dbReference type="Proteomes" id="UP001055286">
    <property type="component" value="Unassembled WGS sequence"/>
</dbReference>
<dbReference type="EMBL" id="BPQJ01000003">
    <property type="protein sequence ID" value="GJD60856.1"/>
    <property type="molecule type" value="Genomic_DNA"/>
</dbReference>
<sequence>MGGRRGSVDPVMTDRACAVCVGTVLVGASTALLLTAAAAAGPCDTGPRDPHRTTSTANPSTASKVTPGTKAETTGSLGGTREAGGKTAVPGDTSRMSPQDQASAQRPDDC</sequence>
<gene>
    <name evidence="2" type="ORF">MPEAHAMD_0996</name>
</gene>
<evidence type="ECO:0000256" key="1">
    <source>
        <dbReference type="SAM" id="MobiDB-lite"/>
    </source>
</evidence>
<evidence type="ECO:0000313" key="2">
    <source>
        <dbReference type="EMBL" id="GJD60856.1"/>
    </source>
</evidence>
<feature type="region of interest" description="Disordered" evidence="1">
    <location>
        <begin position="40"/>
        <end position="110"/>
    </location>
</feature>
<accession>A0AA37H7K5</accession>
<proteinExistence type="predicted"/>
<keyword evidence="3" id="KW-1185">Reference proteome</keyword>
<evidence type="ECO:0000313" key="3">
    <source>
        <dbReference type="Proteomes" id="UP001055286"/>
    </source>
</evidence>
<name>A0AA37H7K5_9HYPH</name>
<organism evidence="2 3">
    <name type="scientific">Methylobacterium frigidaeris</name>
    <dbReference type="NCBI Taxonomy" id="2038277"/>
    <lineage>
        <taxon>Bacteria</taxon>
        <taxon>Pseudomonadati</taxon>
        <taxon>Pseudomonadota</taxon>
        <taxon>Alphaproteobacteria</taxon>
        <taxon>Hyphomicrobiales</taxon>
        <taxon>Methylobacteriaceae</taxon>
        <taxon>Methylobacterium</taxon>
    </lineage>
</organism>
<dbReference type="AlphaFoldDB" id="A0AA37H7K5"/>
<protein>
    <submittedName>
        <fullName evidence="2">Uncharacterized protein</fullName>
    </submittedName>
</protein>